<dbReference type="EMBL" id="JBHUGZ010000023">
    <property type="protein sequence ID" value="MFD1986801.1"/>
    <property type="molecule type" value="Genomic_DNA"/>
</dbReference>
<organism evidence="1 2">
    <name type="scientific">Mesorhizobium newzealandense</name>
    <dbReference type="NCBI Taxonomy" id="1300302"/>
    <lineage>
        <taxon>Bacteria</taxon>
        <taxon>Pseudomonadati</taxon>
        <taxon>Pseudomonadota</taxon>
        <taxon>Alphaproteobacteria</taxon>
        <taxon>Hyphomicrobiales</taxon>
        <taxon>Phyllobacteriaceae</taxon>
        <taxon>Mesorhizobium</taxon>
    </lineage>
</organism>
<protein>
    <recommendedName>
        <fullName evidence="3">DUF3077 domain-containing protein</fullName>
    </recommendedName>
</protein>
<comment type="caution">
    <text evidence="1">The sequence shown here is derived from an EMBL/GenBank/DDBJ whole genome shotgun (WGS) entry which is preliminary data.</text>
</comment>
<reference evidence="2" key="1">
    <citation type="journal article" date="2019" name="Int. J. Syst. Evol. Microbiol.">
        <title>The Global Catalogue of Microorganisms (GCM) 10K type strain sequencing project: providing services to taxonomists for standard genome sequencing and annotation.</title>
        <authorList>
            <consortium name="The Broad Institute Genomics Platform"/>
            <consortium name="The Broad Institute Genome Sequencing Center for Infectious Disease"/>
            <person name="Wu L."/>
            <person name="Ma J."/>
        </authorList>
    </citation>
    <scope>NUCLEOTIDE SEQUENCE [LARGE SCALE GENOMIC DNA]</scope>
    <source>
        <strain evidence="2">CGMCC 1.16225</strain>
    </source>
</reference>
<keyword evidence="2" id="KW-1185">Reference proteome</keyword>
<sequence>MRHILSKQYPGNEGVDVMDHALDLIRVARLAINAFEADPSNVSKDEMASIAYVLIYAQDILKPLREGLNKAGLASEN</sequence>
<name>A0ABW4UKH6_9HYPH</name>
<evidence type="ECO:0000313" key="2">
    <source>
        <dbReference type="Proteomes" id="UP001597405"/>
    </source>
</evidence>
<dbReference type="RefSeq" id="WP_379104283.1">
    <property type="nucleotide sequence ID" value="NZ_JBHUGZ010000023.1"/>
</dbReference>
<gene>
    <name evidence="1" type="ORF">ACFSOZ_30680</name>
</gene>
<dbReference type="Proteomes" id="UP001597405">
    <property type="component" value="Unassembled WGS sequence"/>
</dbReference>
<accession>A0ABW4UKH6</accession>
<evidence type="ECO:0008006" key="3">
    <source>
        <dbReference type="Google" id="ProtNLM"/>
    </source>
</evidence>
<proteinExistence type="predicted"/>
<evidence type="ECO:0000313" key="1">
    <source>
        <dbReference type="EMBL" id="MFD1986801.1"/>
    </source>
</evidence>